<feature type="transmembrane region" description="Helical" evidence="2">
    <location>
        <begin position="37"/>
        <end position="57"/>
    </location>
</feature>
<accession>A0A4Q7ZP12</accession>
<name>A0A4Q7ZP12_9ACTN</name>
<protein>
    <submittedName>
        <fullName evidence="3">Uncharacterized protein</fullName>
    </submittedName>
</protein>
<keyword evidence="2" id="KW-0812">Transmembrane</keyword>
<feature type="region of interest" description="Disordered" evidence="1">
    <location>
        <begin position="100"/>
        <end position="139"/>
    </location>
</feature>
<evidence type="ECO:0000256" key="2">
    <source>
        <dbReference type="SAM" id="Phobius"/>
    </source>
</evidence>
<gene>
    <name evidence="3" type="ORF">EV385_3880</name>
</gene>
<evidence type="ECO:0000313" key="3">
    <source>
        <dbReference type="EMBL" id="RZU52039.1"/>
    </source>
</evidence>
<evidence type="ECO:0000313" key="4">
    <source>
        <dbReference type="Proteomes" id="UP000292564"/>
    </source>
</evidence>
<proteinExistence type="predicted"/>
<evidence type="ECO:0000256" key="1">
    <source>
        <dbReference type="SAM" id="MobiDB-lite"/>
    </source>
</evidence>
<sequence>MRPHRMDGVSLSFGLIFVGIAAWWAVSQVVTVRLPGLGWMAAMVLIAFGVFGLLGAIRSGRRTDEVAAPVAAEAAVETPGDLPPQMHADIVRELLDNPAGRIDLEPGASPADRMQSGTAPADRMQSGTTPGEPPRRDEG</sequence>
<dbReference type="EMBL" id="SHKY01000001">
    <property type="protein sequence ID" value="RZU52039.1"/>
    <property type="molecule type" value="Genomic_DNA"/>
</dbReference>
<comment type="caution">
    <text evidence="3">The sequence shown here is derived from an EMBL/GenBank/DDBJ whole genome shotgun (WGS) entry which is preliminary data.</text>
</comment>
<keyword evidence="4" id="KW-1185">Reference proteome</keyword>
<keyword evidence="2" id="KW-0472">Membrane</keyword>
<dbReference type="Proteomes" id="UP000292564">
    <property type="component" value="Unassembled WGS sequence"/>
</dbReference>
<reference evidence="3 4" key="1">
    <citation type="submission" date="2019-02" db="EMBL/GenBank/DDBJ databases">
        <title>Sequencing the genomes of 1000 actinobacteria strains.</title>
        <authorList>
            <person name="Klenk H.-P."/>
        </authorList>
    </citation>
    <scope>NUCLEOTIDE SEQUENCE [LARGE SCALE GENOMIC DNA]</scope>
    <source>
        <strain evidence="3 4">DSM 45162</strain>
    </source>
</reference>
<organism evidence="3 4">
    <name type="scientific">Krasilnikovia cinnamomea</name>
    <dbReference type="NCBI Taxonomy" id="349313"/>
    <lineage>
        <taxon>Bacteria</taxon>
        <taxon>Bacillati</taxon>
        <taxon>Actinomycetota</taxon>
        <taxon>Actinomycetes</taxon>
        <taxon>Micromonosporales</taxon>
        <taxon>Micromonosporaceae</taxon>
        <taxon>Krasilnikovia</taxon>
    </lineage>
</organism>
<keyword evidence="2" id="KW-1133">Transmembrane helix</keyword>
<dbReference type="RefSeq" id="WP_242624958.1">
    <property type="nucleotide sequence ID" value="NZ_SHKY01000001.1"/>
</dbReference>
<dbReference type="AlphaFoldDB" id="A0A4Q7ZP12"/>